<protein>
    <submittedName>
        <fullName evidence="1">Uncharacterized protein</fullName>
    </submittedName>
</protein>
<evidence type="ECO:0000313" key="2">
    <source>
        <dbReference type="Proteomes" id="UP001234297"/>
    </source>
</evidence>
<name>A0ACC2KS73_PERAE</name>
<accession>A0ACC2KS73</accession>
<dbReference type="EMBL" id="CM056819">
    <property type="protein sequence ID" value="KAJ8624071.1"/>
    <property type="molecule type" value="Genomic_DNA"/>
</dbReference>
<evidence type="ECO:0000313" key="1">
    <source>
        <dbReference type="EMBL" id="KAJ8624071.1"/>
    </source>
</evidence>
<reference evidence="1 2" key="1">
    <citation type="journal article" date="2022" name="Hortic Res">
        <title>A haplotype resolved chromosomal level avocado genome allows analysis of novel avocado genes.</title>
        <authorList>
            <person name="Nath O."/>
            <person name="Fletcher S.J."/>
            <person name="Hayward A."/>
            <person name="Shaw L.M."/>
            <person name="Masouleh A.K."/>
            <person name="Furtado A."/>
            <person name="Henry R.J."/>
            <person name="Mitter N."/>
        </authorList>
    </citation>
    <scope>NUCLEOTIDE SEQUENCE [LARGE SCALE GENOMIC DNA]</scope>
    <source>
        <strain evidence="2">cv. Hass</strain>
    </source>
</reference>
<organism evidence="1 2">
    <name type="scientific">Persea americana</name>
    <name type="common">Avocado</name>
    <dbReference type="NCBI Taxonomy" id="3435"/>
    <lineage>
        <taxon>Eukaryota</taxon>
        <taxon>Viridiplantae</taxon>
        <taxon>Streptophyta</taxon>
        <taxon>Embryophyta</taxon>
        <taxon>Tracheophyta</taxon>
        <taxon>Spermatophyta</taxon>
        <taxon>Magnoliopsida</taxon>
        <taxon>Magnoliidae</taxon>
        <taxon>Laurales</taxon>
        <taxon>Lauraceae</taxon>
        <taxon>Persea</taxon>
    </lineage>
</organism>
<proteinExistence type="predicted"/>
<dbReference type="Proteomes" id="UP001234297">
    <property type="component" value="Chromosome 11"/>
</dbReference>
<gene>
    <name evidence="1" type="ORF">MRB53_032601</name>
</gene>
<keyword evidence="2" id="KW-1185">Reference proteome</keyword>
<sequence>MPRGSLENHLLKRISPSLAWRTRLKISIGAVKGLSFLHGAHRPVMYPDFETSNILLDYVTLQSWTLSATGSPQARSNAPTDLWFSLTANRNLAARSSLGAIFFSTAYA</sequence>
<comment type="caution">
    <text evidence="1">The sequence shown here is derived from an EMBL/GenBank/DDBJ whole genome shotgun (WGS) entry which is preliminary data.</text>
</comment>